<evidence type="ECO:0000256" key="6">
    <source>
        <dbReference type="SAM" id="Phobius"/>
    </source>
</evidence>
<feature type="transmembrane region" description="Helical" evidence="6">
    <location>
        <begin position="233"/>
        <end position="254"/>
    </location>
</feature>
<dbReference type="GO" id="GO:0016020">
    <property type="term" value="C:membrane"/>
    <property type="evidence" value="ECO:0007669"/>
    <property type="project" value="UniProtKB-SubCell"/>
</dbReference>
<accession>A0A6J7K2Y9</accession>
<feature type="transmembrane region" description="Helical" evidence="6">
    <location>
        <begin position="307"/>
        <end position="327"/>
    </location>
</feature>
<organism evidence="8">
    <name type="scientific">freshwater metagenome</name>
    <dbReference type="NCBI Taxonomy" id="449393"/>
    <lineage>
        <taxon>unclassified sequences</taxon>
        <taxon>metagenomes</taxon>
        <taxon>ecological metagenomes</taxon>
    </lineage>
</organism>
<feature type="transmembrane region" description="Helical" evidence="6">
    <location>
        <begin position="22"/>
        <end position="45"/>
    </location>
</feature>
<feature type="transmembrane region" description="Helical" evidence="6">
    <location>
        <begin position="412"/>
        <end position="431"/>
    </location>
</feature>
<protein>
    <submittedName>
        <fullName evidence="8">Unannotated protein</fullName>
    </submittedName>
</protein>
<keyword evidence="3 6" id="KW-0812">Transmembrane</keyword>
<feature type="transmembrane region" description="Helical" evidence="6">
    <location>
        <begin position="365"/>
        <end position="391"/>
    </location>
</feature>
<dbReference type="SUPFAM" id="SSF103473">
    <property type="entry name" value="MFS general substrate transporter"/>
    <property type="match status" value="1"/>
</dbReference>
<evidence type="ECO:0000256" key="3">
    <source>
        <dbReference type="ARBA" id="ARBA00022692"/>
    </source>
</evidence>
<sequence>MSTNPAGSPATVTADRPSRSSLVLLALVTGAIVANINLGIANVALPTIGRELGASQDQLSNIADAFALGLASTVLYLGSVGDRYGRKLMFILGGILTIPTSMMAAWAPNAEFLTLSRFLCGLSAALLFPTTLSLIGSLYRGGAQVKAIALWSGVGGGVAAVGPIIGGWLLENYWWGSVFLVTLPLDILALVVGIIVLPWHSSEEKFSIDHLGGVLSVLGVGGLVLSIEKADQGLTPTLIACIAVAILALVGFFWRQTRAPRPLVVIPLAKARTFWVSFLAGAITFGSLIGAMFVGQQFTQNVLGYNTLTAAAVVLPAALMTAVGGQLAGRVIAQFGSRISYIIGLGAVALAFAVMLVTWQAGAPIGWILGVYALVGTGVGFAATPASHCLMSSVPSSNAGMGSAFLDLTRDFGGAILQAIMGGLLATAYAASLTNAFAALPADQASKLSDDAADQITSSYAGAEQVAASYPQAPASELMAAAAQAFTDGKSLAIGAALALTVIGLLLVIIVFPRKARELAYYESIQQSA</sequence>
<dbReference type="EMBL" id="CAFBNE010000043">
    <property type="protein sequence ID" value="CAB4950390.1"/>
    <property type="molecule type" value="Genomic_DNA"/>
</dbReference>
<keyword evidence="5 6" id="KW-0472">Membrane</keyword>
<evidence type="ECO:0000259" key="7">
    <source>
        <dbReference type="PROSITE" id="PS50850"/>
    </source>
</evidence>
<keyword evidence="4 6" id="KW-1133">Transmembrane helix</keyword>
<comment type="subcellular location">
    <subcellularLocation>
        <location evidence="1">Membrane</location>
        <topology evidence="1">Multi-pass membrane protein</topology>
    </subcellularLocation>
</comment>
<evidence type="ECO:0000256" key="1">
    <source>
        <dbReference type="ARBA" id="ARBA00004141"/>
    </source>
</evidence>
<dbReference type="AlphaFoldDB" id="A0A6J7K2Y9"/>
<dbReference type="Gene3D" id="1.20.1720.10">
    <property type="entry name" value="Multidrug resistance protein D"/>
    <property type="match status" value="2"/>
</dbReference>
<dbReference type="PROSITE" id="PS50850">
    <property type="entry name" value="MFS"/>
    <property type="match status" value="1"/>
</dbReference>
<feature type="transmembrane region" description="Helical" evidence="6">
    <location>
        <begin position="211"/>
        <end position="227"/>
    </location>
</feature>
<gene>
    <name evidence="8" type="ORF">UFOPK3772_01499</name>
</gene>
<evidence type="ECO:0000256" key="5">
    <source>
        <dbReference type="ARBA" id="ARBA00023136"/>
    </source>
</evidence>
<keyword evidence="2" id="KW-0813">Transport</keyword>
<feature type="transmembrane region" description="Helical" evidence="6">
    <location>
        <begin position="88"/>
        <end position="108"/>
    </location>
</feature>
<feature type="transmembrane region" description="Helical" evidence="6">
    <location>
        <begin position="339"/>
        <end position="359"/>
    </location>
</feature>
<evidence type="ECO:0000256" key="2">
    <source>
        <dbReference type="ARBA" id="ARBA00022448"/>
    </source>
</evidence>
<dbReference type="InterPro" id="IPR036259">
    <property type="entry name" value="MFS_trans_sf"/>
</dbReference>
<dbReference type="CDD" id="cd17321">
    <property type="entry name" value="MFS_MMR_MDR_like"/>
    <property type="match status" value="1"/>
</dbReference>
<feature type="transmembrane region" description="Helical" evidence="6">
    <location>
        <begin position="174"/>
        <end position="199"/>
    </location>
</feature>
<feature type="transmembrane region" description="Helical" evidence="6">
    <location>
        <begin position="65"/>
        <end position="81"/>
    </location>
</feature>
<feature type="transmembrane region" description="Helical" evidence="6">
    <location>
        <begin position="492"/>
        <end position="512"/>
    </location>
</feature>
<feature type="transmembrane region" description="Helical" evidence="6">
    <location>
        <begin position="274"/>
        <end position="295"/>
    </location>
</feature>
<dbReference type="PANTHER" id="PTHR42718:SF9">
    <property type="entry name" value="MAJOR FACILITATOR SUPERFAMILY MULTIDRUG TRANSPORTER MFSC"/>
    <property type="match status" value="1"/>
</dbReference>
<dbReference type="InterPro" id="IPR020846">
    <property type="entry name" value="MFS_dom"/>
</dbReference>
<dbReference type="PANTHER" id="PTHR42718">
    <property type="entry name" value="MAJOR FACILITATOR SUPERFAMILY MULTIDRUG TRANSPORTER MFSC"/>
    <property type="match status" value="1"/>
</dbReference>
<dbReference type="PRINTS" id="PR01036">
    <property type="entry name" value="TCRTETB"/>
</dbReference>
<feature type="transmembrane region" description="Helical" evidence="6">
    <location>
        <begin position="114"/>
        <end position="135"/>
    </location>
</feature>
<feature type="domain" description="Major facilitator superfamily (MFS) profile" evidence="7">
    <location>
        <begin position="23"/>
        <end position="516"/>
    </location>
</feature>
<feature type="transmembrane region" description="Helical" evidence="6">
    <location>
        <begin position="147"/>
        <end position="168"/>
    </location>
</feature>
<reference evidence="8" key="1">
    <citation type="submission" date="2020-05" db="EMBL/GenBank/DDBJ databases">
        <authorList>
            <person name="Chiriac C."/>
            <person name="Salcher M."/>
            <person name="Ghai R."/>
            <person name="Kavagutti S V."/>
        </authorList>
    </citation>
    <scope>NUCLEOTIDE SEQUENCE</scope>
</reference>
<dbReference type="InterPro" id="IPR011701">
    <property type="entry name" value="MFS"/>
</dbReference>
<name>A0A6J7K2Y9_9ZZZZ</name>
<evidence type="ECO:0000313" key="8">
    <source>
        <dbReference type="EMBL" id="CAB4950390.1"/>
    </source>
</evidence>
<evidence type="ECO:0000256" key="4">
    <source>
        <dbReference type="ARBA" id="ARBA00022989"/>
    </source>
</evidence>
<proteinExistence type="predicted"/>
<dbReference type="Pfam" id="PF07690">
    <property type="entry name" value="MFS_1"/>
    <property type="match status" value="1"/>
</dbReference>
<dbReference type="GO" id="GO:0022857">
    <property type="term" value="F:transmembrane transporter activity"/>
    <property type="evidence" value="ECO:0007669"/>
    <property type="project" value="InterPro"/>
</dbReference>